<dbReference type="Pfam" id="PF01242">
    <property type="entry name" value="PTPS"/>
    <property type="match status" value="1"/>
</dbReference>
<protein>
    <recommendedName>
        <fullName evidence="5">6-carboxy-5,6,7,8-tetrahydropterin synthase</fullName>
        <ecNumber evidence="4">4.1.2.50</ecNumber>
    </recommendedName>
    <alternativeName>
        <fullName evidence="9">Queuosine biosynthesis protein QueD</fullName>
    </alternativeName>
</protein>
<sequence>MLQALMQIRRLFSFCASHIVRNCTSRRCATSIHGHNYQVEVFVQAHKLDRAGMALDFGIFKNEIASFIDAFDHAHHFWDQEPLDFQESIKQISKRYVKLSFNPSAENYALMFHFFLDALLQATELHNDEAVCICSVRVHETDYGYAQSFKEDLENPHLMRFISLESVEFSEGILEQMANPHLLDQLKAYHKNMTNPSSKKPFSSPLPLEQICPSHL</sequence>
<evidence type="ECO:0000256" key="6">
    <source>
        <dbReference type="ARBA" id="ARBA00022723"/>
    </source>
</evidence>
<comment type="caution">
    <text evidence="11">The sequence shown here is derived from an EMBL/GenBank/DDBJ whole genome shotgun (WGS) entry which is preliminary data.</text>
</comment>
<dbReference type="InterPro" id="IPR007115">
    <property type="entry name" value="6-PTP_synth/QueD"/>
</dbReference>
<proteinExistence type="inferred from homology"/>
<dbReference type="InterPro" id="IPR038418">
    <property type="entry name" value="6-PTP_synth/QueD_sf"/>
</dbReference>
<evidence type="ECO:0000256" key="5">
    <source>
        <dbReference type="ARBA" id="ARBA00018141"/>
    </source>
</evidence>
<dbReference type="EC" id="4.1.2.50" evidence="4"/>
<evidence type="ECO:0000313" key="11">
    <source>
        <dbReference type="EMBL" id="EFX41768.1"/>
    </source>
</evidence>
<comment type="cofactor">
    <cofactor evidence="1">
        <name>Zn(2+)</name>
        <dbReference type="ChEBI" id="CHEBI:29105"/>
    </cofactor>
</comment>
<name>E7G4C8_9HELI</name>
<dbReference type="Proteomes" id="UP000054093">
    <property type="component" value="Unassembled WGS sequence"/>
</dbReference>
<keyword evidence="6" id="KW-0479">Metal-binding</keyword>
<dbReference type="UniPathway" id="UPA00391"/>
<reference evidence="11 12" key="1">
    <citation type="journal article" date="2011" name="Vet. Res.">
        <title>Genome sequence of Helicobacter suis supports its role in gastric pathology.</title>
        <authorList>
            <person name="Vermoote M."/>
            <person name="Vandekerckhove T.T."/>
            <person name="Flahou B."/>
            <person name="Pasmans F."/>
            <person name="Smet A."/>
            <person name="De Groote D."/>
            <person name="Van Criekinge W."/>
            <person name="Ducatelle R."/>
            <person name="Haesebrouck F."/>
        </authorList>
    </citation>
    <scope>NUCLEOTIDE SEQUENCE [LARGE SCALE GENOMIC DNA]</scope>
    <source>
        <strain evidence="11 12">HS5</strain>
    </source>
</reference>
<accession>E7G4C8</accession>
<comment type="catalytic activity">
    <reaction evidence="10">
        <text>7,8-dihydroneopterin 3'-triphosphate + H2O = 6-carboxy-5,6,7,8-tetrahydropterin + triphosphate + acetaldehyde + 2 H(+)</text>
        <dbReference type="Rhea" id="RHEA:27966"/>
        <dbReference type="ChEBI" id="CHEBI:15343"/>
        <dbReference type="ChEBI" id="CHEBI:15377"/>
        <dbReference type="ChEBI" id="CHEBI:15378"/>
        <dbReference type="ChEBI" id="CHEBI:18036"/>
        <dbReference type="ChEBI" id="CHEBI:58462"/>
        <dbReference type="ChEBI" id="CHEBI:61032"/>
        <dbReference type="EC" id="4.1.2.50"/>
    </reaction>
</comment>
<dbReference type="Gene3D" id="3.30.479.10">
    <property type="entry name" value="6-pyruvoyl tetrahydropterin synthase/QueD"/>
    <property type="match status" value="1"/>
</dbReference>
<evidence type="ECO:0000256" key="2">
    <source>
        <dbReference type="ARBA" id="ARBA00005061"/>
    </source>
</evidence>
<dbReference type="AlphaFoldDB" id="E7G4C8"/>
<evidence type="ECO:0000256" key="3">
    <source>
        <dbReference type="ARBA" id="ARBA00008900"/>
    </source>
</evidence>
<gene>
    <name evidence="11" type="primary">ptpS</name>
    <name evidence="11" type="ORF">HSUHS5_0830</name>
</gene>
<dbReference type="SUPFAM" id="SSF55620">
    <property type="entry name" value="Tetrahydrobiopterin biosynthesis enzymes-like"/>
    <property type="match status" value="1"/>
</dbReference>
<comment type="similarity">
    <text evidence="3">Belongs to the PTPS family. QueD subfamily.</text>
</comment>
<dbReference type="PANTHER" id="PTHR12589">
    <property type="entry name" value="PYRUVOYL TETRAHYDROBIOPTERIN SYNTHASE"/>
    <property type="match status" value="1"/>
</dbReference>
<keyword evidence="8" id="KW-0456">Lyase</keyword>
<evidence type="ECO:0000313" key="12">
    <source>
        <dbReference type="Proteomes" id="UP000054093"/>
    </source>
</evidence>
<evidence type="ECO:0000256" key="10">
    <source>
        <dbReference type="ARBA" id="ARBA00048807"/>
    </source>
</evidence>
<dbReference type="GO" id="GO:0070497">
    <property type="term" value="F:6-carboxytetrahydropterin synthase activity"/>
    <property type="evidence" value="ECO:0007669"/>
    <property type="project" value="UniProtKB-EC"/>
</dbReference>
<evidence type="ECO:0000256" key="1">
    <source>
        <dbReference type="ARBA" id="ARBA00001947"/>
    </source>
</evidence>
<dbReference type="EMBL" id="ADHO01000143">
    <property type="protein sequence ID" value="EFX41768.1"/>
    <property type="molecule type" value="Genomic_DNA"/>
</dbReference>
<dbReference type="PANTHER" id="PTHR12589:SF7">
    <property type="entry name" value="6-PYRUVOYL TETRAHYDROBIOPTERIN SYNTHASE"/>
    <property type="match status" value="1"/>
</dbReference>
<comment type="pathway">
    <text evidence="2">Purine metabolism; 7-cyano-7-deazaguanine biosynthesis.</text>
</comment>
<dbReference type="GO" id="GO:0046872">
    <property type="term" value="F:metal ion binding"/>
    <property type="evidence" value="ECO:0007669"/>
    <property type="project" value="UniProtKB-KW"/>
</dbReference>
<evidence type="ECO:0000256" key="9">
    <source>
        <dbReference type="ARBA" id="ARBA00031449"/>
    </source>
</evidence>
<keyword evidence="7" id="KW-0862">Zinc</keyword>
<evidence type="ECO:0000256" key="7">
    <source>
        <dbReference type="ARBA" id="ARBA00022833"/>
    </source>
</evidence>
<organism evidence="11 12">
    <name type="scientific">Helicobacter suis HS5</name>
    <dbReference type="NCBI Taxonomy" id="710394"/>
    <lineage>
        <taxon>Bacteria</taxon>
        <taxon>Pseudomonadati</taxon>
        <taxon>Campylobacterota</taxon>
        <taxon>Epsilonproteobacteria</taxon>
        <taxon>Campylobacterales</taxon>
        <taxon>Helicobacteraceae</taxon>
        <taxon>Helicobacter</taxon>
    </lineage>
</organism>
<evidence type="ECO:0000256" key="8">
    <source>
        <dbReference type="ARBA" id="ARBA00023239"/>
    </source>
</evidence>
<evidence type="ECO:0000256" key="4">
    <source>
        <dbReference type="ARBA" id="ARBA00012982"/>
    </source>
</evidence>